<proteinExistence type="predicted"/>
<evidence type="ECO:0000256" key="1">
    <source>
        <dbReference type="ARBA" id="ARBA00000085"/>
    </source>
</evidence>
<dbReference type="EMBL" id="FOLH01000007">
    <property type="protein sequence ID" value="SFC47748.1"/>
    <property type="molecule type" value="Genomic_DNA"/>
</dbReference>
<dbReference type="CDD" id="cd00082">
    <property type="entry name" value="HisKA"/>
    <property type="match status" value="1"/>
</dbReference>
<dbReference type="SMART" id="SM00086">
    <property type="entry name" value="PAC"/>
    <property type="match status" value="1"/>
</dbReference>
<dbReference type="Pfam" id="PF08447">
    <property type="entry name" value="PAS_3"/>
    <property type="match status" value="1"/>
</dbReference>
<keyword evidence="5" id="KW-0418">Kinase</keyword>
<dbReference type="InterPro" id="IPR036097">
    <property type="entry name" value="HisK_dim/P_sf"/>
</dbReference>
<dbReference type="GO" id="GO:0005886">
    <property type="term" value="C:plasma membrane"/>
    <property type="evidence" value="ECO:0007669"/>
    <property type="project" value="UniProtKB-ARBA"/>
</dbReference>
<protein>
    <recommendedName>
        <fullName evidence="2">histidine kinase</fullName>
        <ecNumber evidence="2">2.7.13.3</ecNumber>
    </recommendedName>
</protein>
<dbReference type="PROSITE" id="PS50109">
    <property type="entry name" value="HIS_KIN"/>
    <property type="match status" value="1"/>
</dbReference>
<evidence type="ECO:0000256" key="3">
    <source>
        <dbReference type="ARBA" id="ARBA00022553"/>
    </source>
</evidence>
<dbReference type="GO" id="GO:0000155">
    <property type="term" value="F:phosphorelay sensor kinase activity"/>
    <property type="evidence" value="ECO:0007669"/>
    <property type="project" value="InterPro"/>
</dbReference>
<gene>
    <name evidence="10" type="ORF">SAMN05660443_2788</name>
</gene>
<dbReference type="Pfam" id="PF02518">
    <property type="entry name" value="HATPase_c"/>
    <property type="match status" value="1"/>
</dbReference>
<keyword evidence="4" id="KW-0808">Transferase</keyword>
<evidence type="ECO:0000313" key="11">
    <source>
        <dbReference type="Proteomes" id="UP000199058"/>
    </source>
</evidence>
<feature type="transmembrane region" description="Helical" evidence="7">
    <location>
        <begin position="297"/>
        <end position="318"/>
    </location>
</feature>
<dbReference type="Proteomes" id="UP000199058">
    <property type="component" value="Unassembled WGS sequence"/>
</dbReference>
<dbReference type="CDD" id="cd12915">
    <property type="entry name" value="PDC2_DGC_like"/>
    <property type="match status" value="1"/>
</dbReference>
<dbReference type="NCBIfam" id="TIGR00229">
    <property type="entry name" value="sensory_box"/>
    <property type="match status" value="1"/>
</dbReference>
<dbReference type="PRINTS" id="PR00344">
    <property type="entry name" value="BCTRLSENSOR"/>
</dbReference>
<dbReference type="SUPFAM" id="SSF55785">
    <property type="entry name" value="PYP-like sensor domain (PAS domain)"/>
    <property type="match status" value="1"/>
</dbReference>
<evidence type="ECO:0000256" key="6">
    <source>
        <dbReference type="SAM" id="Coils"/>
    </source>
</evidence>
<name>A0A1I1JMD8_9GAMM</name>
<evidence type="ECO:0000256" key="2">
    <source>
        <dbReference type="ARBA" id="ARBA00012438"/>
    </source>
</evidence>
<dbReference type="InterPro" id="IPR001610">
    <property type="entry name" value="PAC"/>
</dbReference>
<evidence type="ECO:0000256" key="5">
    <source>
        <dbReference type="ARBA" id="ARBA00022777"/>
    </source>
</evidence>
<evidence type="ECO:0000259" key="9">
    <source>
        <dbReference type="PROSITE" id="PS50113"/>
    </source>
</evidence>
<dbReference type="CDD" id="cd00130">
    <property type="entry name" value="PAS"/>
    <property type="match status" value="1"/>
</dbReference>
<feature type="coiled-coil region" evidence="6">
    <location>
        <begin position="447"/>
        <end position="474"/>
    </location>
</feature>
<feature type="domain" description="Histidine kinase" evidence="8">
    <location>
        <begin position="477"/>
        <end position="694"/>
    </location>
</feature>
<dbReference type="SMART" id="SM00091">
    <property type="entry name" value="PAS"/>
    <property type="match status" value="1"/>
</dbReference>
<dbReference type="InterPro" id="IPR003661">
    <property type="entry name" value="HisK_dim/P_dom"/>
</dbReference>
<dbReference type="AlphaFoldDB" id="A0A1I1JMD8"/>
<evidence type="ECO:0000313" key="10">
    <source>
        <dbReference type="EMBL" id="SFC47748.1"/>
    </source>
</evidence>
<dbReference type="OrthoDB" id="9808408at2"/>
<dbReference type="PROSITE" id="PS50113">
    <property type="entry name" value="PAC"/>
    <property type="match status" value="1"/>
</dbReference>
<dbReference type="STRING" id="1122252.SAMN05660443_2788"/>
<dbReference type="Gene3D" id="3.30.565.10">
    <property type="entry name" value="Histidine kinase-like ATPase, C-terminal domain"/>
    <property type="match status" value="1"/>
</dbReference>
<dbReference type="SUPFAM" id="SSF55874">
    <property type="entry name" value="ATPase domain of HSP90 chaperone/DNA topoisomerase II/histidine kinase"/>
    <property type="match status" value="1"/>
</dbReference>
<dbReference type="PANTHER" id="PTHR43304:SF1">
    <property type="entry name" value="PAC DOMAIN-CONTAINING PROTEIN"/>
    <property type="match status" value="1"/>
</dbReference>
<dbReference type="InterPro" id="IPR004358">
    <property type="entry name" value="Sig_transdc_His_kin-like_C"/>
</dbReference>
<dbReference type="SMART" id="SM00387">
    <property type="entry name" value="HATPase_c"/>
    <property type="match status" value="1"/>
</dbReference>
<dbReference type="Pfam" id="PF00512">
    <property type="entry name" value="HisKA"/>
    <property type="match status" value="1"/>
</dbReference>
<dbReference type="InterPro" id="IPR036890">
    <property type="entry name" value="HATPase_C_sf"/>
</dbReference>
<reference evidence="10 11" key="1">
    <citation type="submission" date="2016-10" db="EMBL/GenBank/DDBJ databases">
        <authorList>
            <person name="de Groot N.N."/>
        </authorList>
    </citation>
    <scope>NUCLEOTIDE SEQUENCE [LARGE SCALE GENOMIC DNA]</scope>
    <source>
        <strain evidence="10 11">DSM 18438</strain>
    </source>
</reference>
<keyword evidence="3" id="KW-0597">Phosphoprotein</keyword>
<dbReference type="CDD" id="cd12914">
    <property type="entry name" value="PDC1_DGC_like"/>
    <property type="match status" value="1"/>
</dbReference>
<comment type="catalytic activity">
    <reaction evidence="1">
        <text>ATP + protein L-histidine = ADP + protein N-phospho-L-histidine.</text>
        <dbReference type="EC" id="2.7.13.3"/>
    </reaction>
</comment>
<dbReference type="FunFam" id="3.30.565.10:FF:000006">
    <property type="entry name" value="Sensor histidine kinase WalK"/>
    <property type="match status" value="1"/>
</dbReference>
<accession>A0A1I1JMD8</accession>
<keyword evidence="11" id="KW-1185">Reference proteome</keyword>
<keyword evidence="6" id="KW-0175">Coiled coil</keyword>
<feature type="domain" description="PAC" evidence="9">
    <location>
        <begin position="406"/>
        <end position="459"/>
    </location>
</feature>
<dbReference type="SUPFAM" id="SSF47384">
    <property type="entry name" value="Homodimeric domain of signal transducing histidine kinase"/>
    <property type="match status" value="1"/>
</dbReference>
<dbReference type="InterPro" id="IPR005467">
    <property type="entry name" value="His_kinase_dom"/>
</dbReference>
<dbReference type="EC" id="2.7.13.3" evidence="2"/>
<evidence type="ECO:0000256" key="7">
    <source>
        <dbReference type="SAM" id="Phobius"/>
    </source>
</evidence>
<dbReference type="Gene3D" id="1.10.287.130">
    <property type="match status" value="1"/>
</dbReference>
<dbReference type="InterPro" id="IPR003594">
    <property type="entry name" value="HATPase_dom"/>
</dbReference>
<feature type="transmembrane region" description="Helical" evidence="7">
    <location>
        <begin position="20"/>
        <end position="39"/>
    </location>
</feature>
<keyword evidence="7" id="KW-1133">Transmembrane helix</keyword>
<dbReference type="SMART" id="SM00388">
    <property type="entry name" value="HisKA"/>
    <property type="match status" value="1"/>
</dbReference>
<evidence type="ECO:0000259" key="8">
    <source>
        <dbReference type="PROSITE" id="PS50109"/>
    </source>
</evidence>
<sequence length="695" mass="78984">MSNSRPDFRATSGKKLSPLLIPLLIASWLLASLMLLNSYQSSVSNFRDSAFQQSEEHTSALLELQKTLVQAKLHEMQRALQAITHLIENPGLDNQQLLQALYARKHPSPEILAIILLNNEGETEAFSRPGENPSLGDREYFTWHLNNPESGQFYLSPPLQARHPEQFPFVALSKAITDDEGQLSYVLAMAIDLKMLAEDLSGLVSANGHTTVLAHQSGEIYFRMPWFEDAVTQQSPVIADHQGELAQSHLTRIASPFDGHTRQIAYGRVGTTPLVVFISENLEPTLAAIDDYQQKQALRWGLAFLIATLLFAGLAGLIRSRHKNLQQLLESEERYRLAKEAANIGVWDLNPLTGELTWDQQLWQQLGYSQPEFKLTKQSWLDSIHPEDLDRVIEITSRKIQECQPFEIEYRSRTSQGSWLWLLGKGQVIAWNERGHSTRVLGTSQIIEDRKQTEQQLQEQAEALKASNEELEQFAYVASHDLRQPLRMIRSYVELLNKRLAGQLNEETNQFMTFINEGAQRMDNMLVSLLEYSRVGRKGEPISEQNLRQLAAEALSYLQPQIKESQAKIEFQGQWPEQLPTSRNEIVRLFQNLLNNALKYQPPGQQPQVLLTASKQGQHWQVSIQDNGIGIAKDQQDRLFKVFQRLHTRQEYEGTGIGLAICRKIVERHGGEIWLESEGKGQGTCMHFTLATNLD</sequence>
<dbReference type="InterPro" id="IPR035965">
    <property type="entry name" value="PAS-like_dom_sf"/>
</dbReference>
<keyword evidence="7" id="KW-0472">Membrane</keyword>
<dbReference type="InterPro" id="IPR000700">
    <property type="entry name" value="PAS-assoc_C"/>
</dbReference>
<dbReference type="InterPro" id="IPR000014">
    <property type="entry name" value="PAS"/>
</dbReference>
<dbReference type="InterPro" id="IPR052162">
    <property type="entry name" value="Sensor_kinase/Photoreceptor"/>
</dbReference>
<evidence type="ECO:0000256" key="4">
    <source>
        <dbReference type="ARBA" id="ARBA00022679"/>
    </source>
</evidence>
<keyword evidence="7" id="KW-0812">Transmembrane</keyword>
<dbReference type="PANTHER" id="PTHR43304">
    <property type="entry name" value="PHYTOCHROME-LIKE PROTEIN CPH1"/>
    <property type="match status" value="1"/>
</dbReference>
<organism evidence="10 11">
    <name type="scientific">Marinospirillum celere</name>
    <dbReference type="NCBI Taxonomy" id="1122252"/>
    <lineage>
        <taxon>Bacteria</taxon>
        <taxon>Pseudomonadati</taxon>
        <taxon>Pseudomonadota</taxon>
        <taxon>Gammaproteobacteria</taxon>
        <taxon>Oceanospirillales</taxon>
        <taxon>Oceanospirillaceae</taxon>
        <taxon>Marinospirillum</taxon>
    </lineage>
</organism>
<dbReference type="Gene3D" id="3.30.450.20">
    <property type="entry name" value="PAS domain"/>
    <property type="match status" value="3"/>
</dbReference>
<dbReference type="InterPro" id="IPR013655">
    <property type="entry name" value="PAS_fold_3"/>
</dbReference>